<feature type="region of interest" description="Disordered" evidence="1">
    <location>
        <begin position="369"/>
        <end position="417"/>
    </location>
</feature>
<feature type="region of interest" description="Disordered" evidence="1">
    <location>
        <begin position="462"/>
        <end position="549"/>
    </location>
</feature>
<feature type="region of interest" description="Disordered" evidence="1">
    <location>
        <begin position="89"/>
        <end position="223"/>
    </location>
</feature>
<evidence type="ECO:0000313" key="2">
    <source>
        <dbReference type="EMBL" id="KAF2838235.1"/>
    </source>
</evidence>
<name>A0A9P4SAL6_9PEZI</name>
<dbReference type="Proteomes" id="UP000799429">
    <property type="component" value="Unassembled WGS sequence"/>
</dbReference>
<feature type="compositionally biased region" description="Low complexity" evidence="1">
    <location>
        <begin position="17"/>
        <end position="26"/>
    </location>
</feature>
<feature type="compositionally biased region" description="Low complexity" evidence="1">
    <location>
        <begin position="500"/>
        <end position="521"/>
    </location>
</feature>
<dbReference type="EMBL" id="MU006097">
    <property type="protein sequence ID" value="KAF2838235.1"/>
    <property type="molecule type" value="Genomic_DNA"/>
</dbReference>
<accession>A0A9P4SAL6</accession>
<sequence>MAGPQEKAGATSNGGLRRTSTTAAAIRRGDLKISSPIPISIPGKSEKLATQPATAEIPPPVTEGSVEGSNITNDESVREDVVLKAEEIEPVENNQTPHVLRHKRSSLDIRDLGHKQERAEDPSVKKRHTTELASTFNTTHPFVPTTPRSQTSMDMRKPQKVGSLKAVLRKIFRRKSKSPTAARRQSRGHDYHRSDPGVLTTAPKETIKEEEEKESSPNSRRILSLPVKELTPINPLGSHLPFPMNVNAPQQKSPPHEYLPFDVNATPTIRQRRATLPSVILNSADVEALTAIWGDSGAHVTAVEEQRLSQMDSEKPIGIAVSSNTSSKRRSQSAGALRDLSKEHAIPSLQRRRSAEIRYWRSNAAHRSRSVSVYSTEMQERRDSLKSLSPHDPTDDSPRGRSSATTTGKEPSPSIPIEKVQLQAFDFGTLDSAPERESGHQDETYASPTFSLEDRITNLEKHHSSLESSLQRLTGRSHRQTIILENAPKGRSRERRDRSTSSSPFRSRLLNRSSSPSPNISEQPLGLDPGPEISAPAIPPSEVPHNLTFLTSPSTSNTLHHLHHGLGFAAFPPASSASETYSASQPHSSPPALSSPASTSNPQTVVHSSSPLQNSSPSQQQSSSSGGSPTQQQLAALSILLSHERAARKALEAQVGHLQTEMYELRTELGRLVAGLRGAAERAVGAHPHPHPHTAEHAYPTPDSTRILHPSHHAETGWEEREKKTLSRFSRETEGSGSMEDVGTERGSEGEGEVGSPEVFETPREESGGFVYGDVGG</sequence>
<feature type="compositionally biased region" description="Basic and acidic residues" evidence="1">
    <location>
        <begin position="105"/>
        <end position="124"/>
    </location>
</feature>
<dbReference type="OrthoDB" id="5428925at2759"/>
<evidence type="ECO:0000313" key="3">
    <source>
        <dbReference type="Proteomes" id="UP000799429"/>
    </source>
</evidence>
<feature type="compositionally biased region" description="Low complexity" evidence="1">
    <location>
        <begin position="33"/>
        <end position="42"/>
    </location>
</feature>
<feature type="region of interest" description="Disordered" evidence="1">
    <location>
        <begin position="308"/>
        <end position="352"/>
    </location>
</feature>
<reference evidence="2" key="1">
    <citation type="journal article" date="2020" name="Stud. Mycol.">
        <title>101 Dothideomycetes genomes: a test case for predicting lifestyles and emergence of pathogens.</title>
        <authorList>
            <person name="Haridas S."/>
            <person name="Albert R."/>
            <person name="Binder M."/>
            <person name="Bloem J."/>
            <person name="Labutti K."/>
            <person name="Salamov A."/>
            <person name="Andreopoulos B."/>
            <person name="Baker S."/>
            <person name="Barry K."/>
            <person name="Bills G."/>
            <person name="Bluhm B."/>
            <person name="Cannon C."/>
            <person name="Castanera R."/>
            <person name="Culley D."/>
            <person name="Daum C."/>
            <person name="Ezra D."/>
            <person name="Gonzalez J."/>
            <person name="Henrissat B."/>
            <person name="Kuo A."/>
            <person name="Liang C."/>
            <person name="Lipzen A."/>
            <person name="Lutzoni F."/>
            <person name="Magnuson J."/>
            <person name="Mondo S."/>
            <person name="Nolan M."/>
            <person name="Ohm R."/>
            <person name="Pangilinan J."/>
            <person name="Park H.-J."/>
            <person name="Ramirez L."/>
            <person name="Alfaro M."/>
            <person name="Sun H."/>
            <person name="Tritt A."/>
            <person name="Yoshinaga Y."/>
            <person name="Zwiers L.-H."/>
            <person name="Turgeon B."/>
            <person name="Goodwin S."/>
            <person name="Spatafora J."/>
            <person name="Crous P."/>
            <person name="Grigoriev I."/>
        </authorList>
    </citation>
    <scope>NUCLEOTIDE SEQUENCE</scope>
    <source>
        <strain evidence="2">CBS 101060</strain>
    </source>
</reference>
<feature type="compositionally biased region" description="Polar residues" evidence="1">
    <location>
        <begin position="131"/>
        <end position="153"/>
    </location>
</feature>
<comment type="caution">
    <text evidence="2">The sequence shown here is derived from an EMBL/GenBank/DDBJ whole genome shotgun (WGS) entry which is preliminary data.</text>
</comment>
<dbReference type="AlphaFoldDB" id="A0A9P4SAL6"/>
<feature type="compositionally biased region" description="Basic and acidic residues" evidence="1">
    <location>
        <begin position="712"/>
        <end position="734"/>
    </location>
</feature>
<proteinExistence type="predicted"/>
<organism evidence="2 3">
    <name type="scientific">Patellaria atrata CBS 101060</name>
    <dbReference type="NCBI Taxonomy" id="1346257"/>
    <lineage>
        <taxon>Eukaryota</taxon>
        <taxon>Fungi</taxon>
        <taxon>Dikarya</taxon>
        <taxon>Ascomycota</taxon>
        <taxon>Pezizomycotina</taxon>
        <taxon>Dothideomycetes</taxon>
        <taxon>Dothideomycetes incertae sedis</taxon>
        <taxon>Patellariales</taxon>
        <taxon>Patellariaceae</taxon>
        <taxon>Patellaria</taxon>
    </lineage>
</organism>
<evidence type="ECO:0000256" key="1">
    <source>
        <dbReference type="SAM" id="MobiDB-lite"/>
    </source>
</evidence>
<feature type="compositionally biased region" description="Basic residues" evidence="1">
    <location>
        <begin position="167"/>
        <end position="177"/>
    </location>
</feature>
<feature type="compositionally biased region" description="Polar residues" evidence="1">
    <location>
        <begin position="400"/>
        <end position="409"/>
    </location>
</feature>
<gene>
    <name evidence="2" type="ORF">M501DRAFT_993089</name>
</gene>
<feature type="region of interest" description="Disordered" evidence="1">
    <location>
        <begin position="684"/>
        <end position="777"/>
    </location>
</feature>
<feature type="region of interest" description="Disordered" evidence="1">
    <location>
        <begin position="575"/>
        <end position="632"/>
    </location>
</feature>
<protein>
    <submittedName>
        <fullName evidence="2">Uncharacterized protein</fullName>
    </submittedName>
</protein>
<feature type="region of interest" description="Disordered" evidence="1">
    <location>
        <begin position="1"/>
        <end position="76"/>
    </location>
</feature>
<keyword evidence="3" id="KW-1185">Reference proteome</keyword>